<dbReference type="GO" id="GO:0043565">
    <property type="term" value="F:sequence-specific DNA binding"/>
    <property type="evidence" value="ECO:0007669"/>
    <property type="project" value="TreeGrafter"/>
</dbReference>
<organism evidence="3 4">
    <name type="scientific">Alkalispirillum mobile</name>
    <dbReference type="NCBI Taxonomy" id="85925"/>
    <lineage>
        <taxon>Bacteria</taxon>
        <taxon>Pseudomonadati</taxon>
        <taxon>Pseudomonadota</taxon>
        <taxon>Gammaproteobacteria</taxon>
        <taxon>Chromatiales</taxon>
        <taxon>Ectothiorhodospiraceae</taxon>
        <taxon>Alkalispirillum</taxon>
    </lineage>
</organism>
<accession>A0A498BZM9</accession>
<evidence type="ECO:0000313" key="3">
    <source>
        <dbReference type="EMBL" id="RLK48209.1"/>
    </source>
</evidence>
<dbReference type="InterPro" id="IPR002686">
    <property type="entry name" value="Transposase_17"/>
</dbReference>
<proteinExistence type="predicted"/>
<dbReference type="EMBL" id="RCDA01000003">
    <property type="protein sequence ID" value="RLK48209.1"/>
    <property type="molecule type" value="Genomic_DNA"/>
</dbReference>
<dbReference type="InterPro" id="IPR052715">
    <property type="entry name" value="RAYT_transposase"/>
</dbReference>
<evidence type="ECO:0000259" key="2">
    <source>
        <dbReference type="SMART" id="SM01321"/>
    </source>
</evidence>
<dbReference type="SUPFAM" id="SSF143422">
    <property type="entry name" value="Transposase IS200-like"/>
    <property type="match status" value="1"/>
</dbReference>
<dbReference type="PANTHER" id="PTHR36966:SF1">
    <property type="entry name" value="REP-ASSOCIATED TYROSINE TRANSPOSASE"/>
    <property type="match status" value="1"/>
</dbReference>
<dbReference type="PANTHER" id="PTHR36966">
    <property type="entry name" value="REP-ASSOCIATED TYROSINE TRANSPOSASE"/>
    <property type="match status" value="1"/>
</dbReference>
<dbReference type="InterPro" id="IPR036515">
    <property type="entry name" value="Transposase_17_sf"/>
</dbReference>
<evidence type="ECO:0000313" key="4">
    <source>
        <dbReference type="Proteomes" id="UP000275461"/>
    </source>
</evidence>
<name>A0A498BZM9_9GAMM</name>
<dbReference type="NCBIfam" id="NF047646">
    <property type="entry name" value="REP_Tyr_transpos"/>
    <property type="match status" value="1"/>
</dbReference>
<gene>
    <name evidence="3" type="ORF">DFR31_2087</name>
</gene>
<dbReference type="RefSeq" id="WP_121442616.1">
    <property type="nucleotide sequence ID" value="NZ_RCDA01000003.1"/>
</dbReference>
<dbReference type="GO" id="GO:0006313">
    <property type="term" value="P:DNA transposition"/>
    <property type="evidence" value="ECO:0007669"/>
    <property type="project" value="InterPro"/>
</dbReference>
<feature type="region of interest" description="Disordered" evidence="1">
    <location>
        <begin position="150"/>
        <end position="170"/>
    </location>
</feature>
<feature type="compositionally biased region" description="Low complexity" evidence="1">
    <location>
        <begin position="150"/>
        <end position="163"/>
    </location>
</feature>
<feature type="domain" description="Transposase IS200-like" evidence="2">
    <location>
        <begin position="9"/>
        <end position="109"/>
    </location>
</feature>
<comment type="caution">
    <text evidence="3">The sequence shown here is derived from an EMBL/GenBank/DDBJ whole genome shotgun (WGS) entry which is preliminary data.</text>
</comment>
<sequence>MNGLEPLYRPGCTFFFTLATGRRQPHFRNPLQVQYLRTALRQVMREQPFRVLGTVVLPDHLHAVWTLPDSDYAGRWRRVKLRVSRRAGLRGFWAQEVRSRPLDSVAALQAALDRLHADPVRHGLVAAPRDWPQSSFRFWVERGLYPPDWQAEQAEQADARQSALRPPQPS</sequence>
<keyword evidence="4" id="KW-1185">Reference proteome</keyword>
<protein>
    <submittedName>
        <fullName evidence="3">Putative transposase</fullName>
    </submittedName>
</protein>
<dbReference type="OrthoDB" id="9794403at2"/>
<dbReference type="Gene3D" id="3.30.70.1290">
    <property type="entry name" value="Transposase IS200-like"/>
    <property type="match status" value="1"/>
</dbReference>
<dbReference type="AlphaFoldDB" id="A0A498BZM9"/>
<dbReference type="Proteomes" id="UP000275461">
    <property type="component" value="Unassembled WGS sequence"/>
</dbReference>
<dbReference type="GO" id="GO:0004803">
    <property type="term" value="F:transposase activity"/>
    <property type="evidence" value="ECO:0007669"/>
    <property type="project" value="InterPro"/>
</dbReference>
<dbReference type="SMART" id="SM01321">
    <property type="entry name" value="Y1_Tnp"/>
    <property type="match status" value="1"/>
</dbReference>
<reference evidence="3 4" key="1">
    <citation type="submission" date="2018-10" db="EMBL/GenBank/DDBJ databases">
        <title>Genomic Encyclopedia of Type Strains, Phase IV (KMG-IV): sequencing the most valuable type-strain genomes for metagenomic binning, comparative biology and taxonomic classification.</title>
        <authorList>
            <person name="Goeker M."/>
        </authorList>
    </citation>
    <scope>NUCLEOTIDE SEQUENCE [LARGE SCALE GENOMIC DNA]</scope>
    <source>
        <strain evidence="3 4">DSM 12769</strain>
    </source>
</reference>
<evidence type="ECO:0000256" key="1">
    <source>
        <dbReference type="SAM" id="MobiDB-lite"/>
    </source>
</evidence>